<reference evidence="3" key="1">
    <citation type="journal article" date="2023" name="Arch. Microbiol.">
        <title>Desulfoferula mesophilus gen. nov. sp. nov., a mesophilic sulfate-reducing bacterium isolated from a brackish lake sediment.</title>
        <authorList>
            <person name="Watanabe T."/>
            <person name="Yabe T."/>
            <person name="Tsuji J.M."/>
            <person name="Fukui M."/>
        </authorList>
    </citation>
    <scope>NUCLEOTIDE SEQUENCE [LARGE SCALE GENOMIC DNA]</scope>
    <source>
        <strain evidence="3">12FAK</strain>
    </source>
</reference>
<dbReference type="InterPro" id="IPR050266">
    <property type="entry name" value="AB_hydrolase_sf"/>
</dbReference>
<proteinExistence type="predicted"/>
<dbReference type="PANTHER" id="PTHR43798:SF33">
    <property type="entry name" value="HYDROLASE, PUTATIVE (AFU_ORTHOLOGUE AFUA_2G14860)-RELATED"/>
    <property type="match status" value="1"/>
</dbReference>
<dbReference type="EMBL" id="AP028679">
    <property type="protein sequence ID" value="BEQ15100.1"/>
    <property type="molecule type" value="Genomic_DNA"/>
</dbReference>
<evidence type="ECO:0000259" key="1">
    <source>
        <dbReference type="Pfam" id="PF12697"/>
    </source>
</evidence>
<dbReference type="KEGG" id="dmp:FAK_21660"/>
<keyword evidence="2" id="KW-0378">Hydrolase</keyword>
<dbReference type="InterPro" id="IPR029058">
    <property type="entry name" value="AB_hydrolase_fold"/>
</dbReference>
<dbReference type="GO" id="GO:0016787">
    <property type="term" value="F:hydrolase activity"/>
    <property type="evidence" value="ECO:0007669"/>
    <property type="project" value="UniProtKB-KW"/>
</dbReference>
<accession>A0AAU9ETT7</accession>
<dbReference type="SUPFAM" id="SSF53474">
    <property type="entry name" value="alpha/beta-Hydrolases"/>
    <property type="match status" value="1"/>
</dbReference>
<dbReference type="Proteomes" id="UP001366166">
    <property type="component" value="Chromosome"/>
</dbReference>
<keyword evidence="3" id="KW-1185">Reference proteome</keyword>
<sequence length="279" mass="30304">MEPGGKIAVRAYGSPANPGPVVVLHGGPGAPGSAVGLARCLSRDFRVLEPLQRTAGSYPLSVSRHVNELLAVLPPNAVLVGWSWGAMLGLSFAARHPGQLTALVLVGCGTYDAQSRARLKERLRQCLDGEGQKRLASLRQTLGASPDPESGGRLLAEMGRLIAQASSYDDLQDRSEPLPVDYTGHAQTWAGVLRLQEEGIEPRIFHNIRVPVLMVHGEVDPHPGRETRDLLRRHVADLEYHELPRCGHQPWNERHANEAFLDLISGWIAQYAGSPLTDA</sequence>
<organism evidence="2 3">
    <name type="scientific">Desulfoferula mesophila</name>
    <dbReference type="NCBI Taxonomy" id="3058419"/>
    <lineage>
        <taxon>Bacteria</taxon>
        <taxon>Pseudomonadati</taxon>
        <taxon>Thermodesulfobacteriota</taxon>
        <taxon>Desulfarculia</taxon>
        <taxon>Desulfarculales</taxon>
        <taxon>Desulfarculaceae</taxon>
        <taxon>Desulfoferula</taxon>
    </lineage>
</organism>
<dbReference type="Gene3D" id="3.40.50.1820">
    <property type="entry name" value="alpha/beta hydrolase"/>
    <property type="match status" value="1"/>
</dbReference>
<protein>
    <submittedName>
        <fullName evidence="2">Alpha/beta hydrolase</fullName>
    </submittedName>
</protein>
<dbReference type="PANTHER" id="PTHR43798">
    <property type="entry name" value="MONOACYLGLYCEROL LIPASE"/>
    <property type="match status" value="1"/>
</dbReference>
<evidence type="ECO:0000313" key="2">
    <source>
        <dbReference type="EMBL" id="BEQ15100.1"/>
    </source>
</evidence>
<feature type="domain" description="AB hydrolase-1" evidence="1">
    <location>
        <begin position="21"/>
        <end position="262"/>
    </location>
</feature>
<gene>
    <name evidence="2" type="ORF">FAK_21660</name>
</gene>
<dbReference type="GO" id="GO:0016020">
    <property type="term" value="C:membrane"/>
    <property type="evidence" value="ECO:0007669"/>
    <property type="project" value="TreeGrafter"/>
</dbReference>
<dbReference type="RefSeq" id="WP_338599043.1">
    <property type="nucleotide sequence ID" value="NZ_AP028679.1"/>
</dbReference>
<name>A0AAU9ETT7_9BACT</name>
<dbReference type="InterPro" id="IPR000073">
    <property type="entry name" value="AB_hydrolase_1"/>
</dbReference>
<evidence type="ECO:0000313" key="3">
    <source>
        <dbReference type="Proteomes" id="UP001366166"/>
    </source>
</evidence>
<dbReference type="Pfam" id="PF12697">
    <property type="entry name" value="Abhydrolase_6"/>
    <property type="match status" value="1"/>
</dbReference>
<dbReference type="AlphaFoldDB" id="A0AAU9ETT7"/>